<evidence type="ECO:0000256" key="9">
    <source>
        <dbReference type="ARBA" id="ARBA00023136"/>
    </source>
</evidence>
<keyword evidence="4 12" id="KW-0328">Glycosyltransferase</keyword>
<dbReference type="PANTHER" id="PTHR45918:SF1">
    <property type="entry name" value="ALPHA-1,3_1,6-MANNOSYLTRANSFERASE ALG2"/>
    <property type="match status" value="1"/>
</dbReference>
<comment type="function">
    <text evidence="1 12">Mannosylates Man(2)GlcNAc(2)-dolichol diphosphate and Man(1)GlcNAc(2)-dolichol diphosphate to form Man(3)GlcNAc(2)-dolichol diphosphate.</text>
</comment>
<accession>A0A9W8APQ2</accession>
<dbReference type="InterPro" id="IPR001296">
    <property type="entry name" value="Glyco_trans_1"/>
</dbReference>
<dbReference type="PANTHER" id="PTHR45918">
    <property type="entry name" value="ALPHA-1,3/1,6-MANNOSYLTRANSFERASE ALG2"/>
    <property type="match status" value="1"/>
</dbReference>
<comment type="subcellular location">
    <subcellularLocation>
        <location evidence="2 12">Endoplasmic reticulum membrane</location>
    </subcellularLocation>
</comment>
<dbReference type="InterPro" id="IPR027054">
    <property type="entry name" value="ALG2"/>
</dbReference>
<reference evidence="15" key="1">
    <citation type="submission" date="2022-07" db="EMBL/GenBank/DDBJ databases">
        <title>Phylogenomic reconstructions and comparative analyses of Kickxellomycotina fungi.</title>
        <authorList>
            <person name="Reynolds N.K."/>
            <person name="Stajich J.E."/>
            <person name="Barry K."/>
            <person name="Grigoriev I.V."/>
            <person name="Crous P."/>
            <person name="Smith M.E."/>
        </authorList>
    </citation>
    <scope>NUCLEOTIDE SEQUENCE</scope>
    <source>
        <strain evidence="15">RSA 1196</strain>
    </source>
</reference>
<dbReference type="EC" id="2.4.1.257" evidence="12"/>
<dbReference type="SUPFAM" id="SSF53756">
    <property type="entry name" value="UDP-Glycosyltransferase/glycogen phosphorylase"/>
    <property type="match status" value="1"/>
</dbReference>
<dbReference type="Gene3D" id="3.40.50.2000">
    <property type="entry name" value="Glycogen Phosphorylase B"/>
    <property type="match status" value="2"/>
</dbReference>
<evidence type="ECO:0000256" key="11">
    <source>
        <dbReference type="ARBA" id="ARBA00045104"/>
    </source>
</evidence>
<proteinExistence type="inferred from homology"/>
<keyword evidence="16" id="KW-1185">Reference proteome</keyword>
<keyword evidence="5 12" id="KW-0808">Transferase</keyword>
<dbReference type="EC" id="2.4.1.132" evidence="12"/>
<keyword evidence="9 12" id="KW-0472">Membrane</keyword>
<evidence type="ECO:0000256" key="8">
    <source>
        <dbReference type="ARBA" id="ARBA00022989"/>
    </source>
</evidence>
<evidence type="ECO:0000256" key="10">
    <source>
        <dbReference type="ARBA" id="ARBA00045103"/>
    </source>
</evidence>
<evidence type="ECO:0000256" key="3">
    <source>
        <dbReference type="ARBA" id="ARBA00004922"/>
    </source>
</evidence>
<feature type="domain" description="Glycosyl transferase family 1" evidence="13">
    <location>
        <begin position="215"/>
        <end position="397"/>
    </location>
</feature>
<evidence type="ECO:0000256" key="12">
    <source>
        <dbReference type="RuleBase" id="RU367136"/>
    </source>
</evidence>
<keyword evidence="8 12" id="KW-1133">Transmembrane helix</keyword>
<dbReference type="Pfam" id="PF00534">
    <property type="entry name" value="Glycos_transf_1"/>
    <property type="match status" value="1"/>
</dbReference>
<comment type="similarity">
    <text evidence="12">Belongs to the glycosyltransferase group 1 family.</text>
</comment>
<keyword evidence="6 12" id="KW-0812">Transmembrane</keyword>
<evidence type="ECO:0000256" key="6">
    <source>
        <dbReference type="ARBA" id="ARBA00022692"/>
    </source>
</evidence>
<dbReference type="GO" id="GO:0005789">
    <property type="term" value="C:endoplasmic reticulum membrane"/>
    <property type="evidence" value="ECO:0007669"/>
    <property type="project" value="UniProtKB-SubCell"/>
</dbReference>
<sequence length="448" mass="50452">MTTDKPLRIAFVHPDLGIGGAERLIVDAATGLQRLGHHVTVFTSHHDSTHCFQETRDGTLDVRVLGNTLVPRSMGGRFYIFCAWLRGWHLCLHLLWNQRSTYDVVICDQLSAYIPILRGLTSRILFYCHFPDKYLVQPGGLLKRLYRVLFDYLEEHTTALADRVVVNSHFTAQVFQKAFPSIQNVPHVLHPGIHTAAYDHPVDNEDPLLEPLRLSRPFLLSINRFERKKNIQLAIDTLARAHLRDPSARLQLVVAGGYDKRVSENVEYLQELIHNTDTLGLSSVTLWADGKPSGALPPEADVIFLPSFTENQRTYLLRNALCLLYTPSFEHFGIVPVEAMYARLPVIAVNSGGPKETVVHEVTGFLCPPDPEEFSRWVHELHKGSIDPVTMGERGRAHVLANFTLDTFIQTLDTFVTELATLQRSSSSVWSGLLALLILALVIGYNWL</sequence>
<dbReference type="InterPro" id="IPR028098">
    <property type="entry name" value="Glyco_trans_4-like_N"/>
</dbReference>
<dbReference type="GO" id="GO:0004378">
    <property type="term" value="F:GDP-Man:Man(1)GlcNAc(2)-PP-Dol alpha-1,3-mannosyltransferase activity"/>
    <property type="evidence" value="ECO:0007669"/>
    <property type="project" value="UniProtKB-UniRule"/>
</dbReference>
<dbReference type="GO" id="GO:0102704">
    <property type="term" value="F:GDP-Man:Man(2)GlcNAc(2)-PP-Dol alpha-1,6-mannosyltransferase activity"/>
    <property type="evidence" value="ECO:0007669"/>
    <property type="project" value="UniProtKB-UniRule"/>
</dbReference>
<dbReference type="EMBL" id="JANBPY010000661">
    <property type="protein sequence ID" value="KAJ1964804.1"/>
    <property type="molecule type" value="Genomic_DNA"/>
</dbReference>
<evidence type="ECO:0000256" key="1">
    <source>
        <dbReference type="ARBA" id="ARBA00003142"/>
    </source>
</evidence>
<name>A0A9W8APQ2_9FUNG</name>
<evidence type="ECO:0000256" key="2">
    <source>
        <dbReference type="ARBA" id="ARBA00004586"/>
    </source>
</evidence>
<evidence type="ECO:0000256" key="7">
    <source>
        <dbReference type="ARBA" id="ARBA00022824"/>
    </source>
</evidence>
<dbReference type="Pfam" id="PF13439">
    <property type="entry name" value="Glyco_transf_4"/>
    <property type="match status" value="1"/>
</dbReference>
<evidence type="ECO:0000259" key="13">
    <source>
        <dbReference type="Pfam" id="PF00534"/>
    </source>
</evidence>
<evidence type="ECO:0000259" key="14">
    <source>
        <dbReference type="Pfam" id="PF13439"/>
    </source>
</evidence>
<evidence type="ECO:0000313" key="16">
    <source>
        <dbReference type="Proteomes" id="UP001150925"/>
    </source>
</evidence>
<comment type="catalytic activity">
    <reaction evidence="11 12">
        <text>an alpha-D-Man-(1-&gt;3)-beta-D-Man-(1-&gt;4)-beta-D-GlcNAc-(1-&gt;4)-alpha-D-GlcNAc-diphospho-di-trans,poly-cis-dolichol + GDP-alpha-D-mannose = an alpha-D-Man-(1-&gt;3)-[alpha-D-Man-(1-&gt;6)]-beta-D-Man-(1-&gt;4)-beta-D-GlcNAc-(1-&gt;4)-alpha-D-GlcNAc-diphospho-di-trans,poly-cis-dolichol + GDP + H(+)</text>
        <dbReference type="Rhea" id="RHEA:29519"/>
        <dbReference type="Rhea" id="RHEA-COMP:19513"/>
        <dbReference type="Rhea" id="RHEA-COMP:19515"/>
        <dbReference type="ChEBI" id="CHEBI:15378"/>
        <dbReference type="ChEBI" id="CHEBI:57527"/>
        <dbReference type="ChEBI" id="CHEBI:58189"/>
        <dbReference type="ChEBI" id="CHEBI:132510"/>
        <dbReference type="ChEBI" id="CHEBI:132511"/>
        <dbReference type="EC" id="2.4.1.257"/>
    </reaction>
    <physiologicalReaction direction="left-to-right" evidence="11 12">
        <dbReference type="Rhea" id="RHEA:29520"/>
    </physiologicalReaction>
</comment>
<keyword evidence="7 12" id="KW-0256">Endoplasmic reticulum</keyword>
<comment type="catalytic activity">
    <reaction evidence="10 12">
        <text>a beta-D-Man-(1-&gt;4)-beta-D-GlcNAc-(1-&gt;4)-alpha-D-GlcNAc-diphospho-di-trans,poly-cis-dolichol + GDP-alpha-D-mannose = an alpha-D-Man-(1-&gt;3)-beta-D-Man-(1-&gt;4)-beta-D-GlcNAc-(1-&gt;4)-alpha-D-GlcNAc-diphospho-di-trans,poly-cis-dolichol + GDP + H(+)</text>
        <dbReference type="Rhea" id="RHEA:29515"/>
        <dbReference type="Rhea" id="RHEA-COMP:19511"/>
        <dbReference type="Rhea" id="RHEA-COMP:19513"/>
        <dbReference type="ChEBI" id="CHEBI:15378"/>
        <dbReference type="ChEBI" id="CHEBI:57527"/>
        <dbReference type="ChEBI" id="CHEBI:58189"/>
        <dbReference type="ChEBI" id="CHEBI:58472"/>
        <dbReference type="ChEBI" id="CHEBI:132510"/>
        <dbReference type="EC" id="2.4.1.132"/>
    </reaction>
    <physiologicalReaction direction="left-to-right" evidence="10 12">
        <dbReference type="Rhea" id="RHEA:29516"/>
    </physiologicalReaction>
</comment>
<gene>
    <name evidence="15" type="primary">ALG2</name>
    <name evidence="15" type="ORF">IWQ62_002829</name>
</gene>
<dbReference type="AlphaFoldDB" id="A0A9W8APQ2"/>
<dbReference type="CDD" id="cd03805">
    <property type="entry name" value="GT4_ALG2-like"/>
    <property type="match status" value="1"/>
</dbReference>
<comment type="pathway">
    <text evidence="3 12">Protein modification; protein glycosylation.</text>
</comment>
<comment type="caution">
    <text evidence="15">The sequence shown here is derived from an EMBL/GenBank/DDBJ whole genome shotgun (WGS) entry which is preliminary data.</text>
</comment>
<dbReference type="Proteomes" id="UP001150925">
    <property type="component" value="Unassembled WGS sequence"/>
</dbReference>
<protein>
    <recommendedName>
        <fullName evidence="12">Alpha-1,3/1,6-mannosyltransferase ALG2</fullName>
        <ecNumber evidence="12">2.4.1.132</ecNumber>
        <ecNumber evidence="12">2.4.1.257</ecNumber>
    </recommendedName>
    <alternativeName>
        <fullName evidence="12">GDP-Man:Man(1)GlcNAc(2)-PP-Dol alpha-1,3-mannosyltransferase</fullName>
    </alternativeName>
</protein>
<evidence type="ECO:0000256" key="5">
    <source>
        <dbReference type="ARBA" id="ARBA00022679"/>
    </source>
</evidence>
<organism evidence="15 16">
    <name type="scientific">Dispira parvispora</name>
    <dbReference type="NCBI Taxonomy" id="1520584"/>
    <lineage>
        <taxon>Eukaryota</taxon>
        <taxon>Fungi</taxon>
        <taxon>Fungi incertae sedis</taxon>
        <taxon>Zoopagomycota</taxon>
        <taxon>Kickxellomycotina</taxon>
        <taxon>Dimargaritomycetes</taxon>
        <taxon>Dimargaritales</taxon>
        <taxon>Dimargaritaceae</taxon>
        <taxon>Dispira</taxon>
    </lineage>
</organism>
<feature type="transmembrane region" description="Helical" evidence="12">
    <location>
        <begin position="429"/>
        <end position="447"/>
    </location>
</feature>
<dbReference type="OrthoDB" id="448893at2759"/>
<feature type="domain" description="Glycosyltransferase subfamily 4-like N-terminal" evidence="14">
    <location>
        <begin position="18"/>
        <end position="196"/>
    </location>
</feature>
<evidence type="ECO:0000313" key="15">
    <source>
        <dbReference type="EMBL" id="KAJ1964804.1"/>
    </source>
</evidence>
<evidence type="ECO:0000256" key="4">
    <source>
        <dbReference type="ARBA" id="ARBA00022676"/>
    </source>
</evidence>